<organism evidence="1 3">
    <name type="scientific">Marivita cryptomonadis</name>
    <dbReference type="NCBI Taxonomy" id="505252"/>
    <lineage>
        <taxon>Bacteria</taxon>
        <taxon>Pseudomonadati</taxon>
        <taxon>Pseudomonadota</taxon>
        <taxon>Alphaproteobacteria</taxon>
        <taxon>Rhodobacterales</taxon>
        <taxon>Roseobacteraceae</taxon>
        <taxon>Marivita</taxon>
    </lineage>
</organism>
<comment type="caution">
    <text evidence="1">The sequence shown here is derived from an EMBL/GenBank/DDBJ whole genome shotgun (WGS) entry which is preliminary data.</text>
</comment>
<gene>
    <name evidence="1" type="ORF">JQX41_16555</name>
    <name evidence="2" type="ORF">JQX48_16105</name>
</gene>
<dbReference type="RefSeq" id="WP_085630311.1">
    <property type="nucleotide sequence ID" value="NZ_JAFBWU010000011.1"/>
</dbReference>
<dbReference type="EMBL" id="JAFBXF010000011">
    <property type="protein sequence ID" value="MBM2418509.1"/>
    <property type="molecule type" value="Genomic_DNA"/>
</dbReference>
<keyword evidence="4" id="KW-1185">Reference proteome</keyword>
<protein>
    <submittedName>
        <fullName evidence="1">Uncharacterized protein</fullName>
    </submittedName>
</protein>
<evidence type="ECO:0000313" key="4">
    <source>
        <dbReference type="Proteomes" id="UP000809440"/>
    </source>
</evidence>
<dbReference type="Gene3D" id="3.40.50.1820">
    <property type="entry name" value="alpha/beta hydrolase"/>
    <property type="match status" value="1"/>
</dbReference>
<evidence type="ECO:0000313" key="3">
    <source>
        <dbReference type="Proteomes" id="UP000755667"/>
    </source>
</evidence>
<dbReference type="AlphaFoldDB" id="A0A9Q2NU88"/>
<dbReference type="OrthoDB" id="7840740at2"/>
<name>A0A9Q2NU88_9RHOB</name>
<sequence length="254" mass="28742">MSEAEIPLLYENGPLRIRYLEGDGSDLIVSFSGVGTKRNVEPPPEFPGIASADRQNHVLFVSDKSRSWLNGDGMANQILCCIRATVDHINAERVIAIGNSMGGTMALHLSRLFDFERVIAFTPQYSVMENEVPEEDRWFFFRKQIRSYPFPRVEDLRPETTKYYIFHGDEHRELAHAMRFPKAQGISHYIVPKTDHRVAAHLRDRGALRPLVQNLINGKPRQFRKNLTDLGGIPILQFNPPTASGQTPASAAIF</sequence>
<dbReference type="GeneID" id="62641569"/>
<proteinExistence type="predicted"/>
<reference evidence="1 4" key="1">
    <citation type="submission" date="2021-01" db="EMBL/GenBank/DDBJ databases">
        <title>Diatom-associated Roseobacters Show Island Model of Population Structure.</title>
        <authorList>
            <person name="Qu L."/>
            <person name="Feng X."/>
            <person name="Chen Y."/>
            <person name="Li L."/>
            <person name="Wang X."/>
            <person name="Hu Z."/>
            <person name="Wang H."/>
            <person name="Luo H."/>
        </authorList>
    </citation>
    <scope>NUCLEOTIDE SEQUENCE</scope>
    <source>
        <strain evidence="2 4">CC28-63</strain>
        <strain evidence="1">CC28-69</strain>
    </source>
</reference>
<dbReference type="Proteomes" id="UP000755667">
    <property type="component" value="Unassembled WGS sequence"/>
</dbReference>
<evidence type="ECO:0000313" key="1">
    <source>
        <dbReference type="EMBL" id="MBM2413931.1"/>
    </source>
</evidence>
<dbReference type="InterPro" id="IPR029058">
    <property type="entry name" value="AB_hydrolase_fold"/>
</dbReference>
<dbReference type="SUPFAM" id="SSF53474">
    <property type="entry name" value="alpha/beta-Hydrolases"/>
    <property type="match status" value="1"/>
</dbReference>
<accession>A0A9Q2NU88</accession>
<dbReference type="EMBL" id="JAFBXE010000011">
    <property type="protein sequence ID" value="MBM2413931.1"/>
    <property type="molecule type" value="Genomic_DNA"/>
</dbReference>
<evidence type="ECO:0000313" key="2">
    <source>
        <dbReference type="EMBL" id="MBM2418509.1"/>
    </source>
</evidence>
<dbReference type="Proteomes" id="UP000809440">
    <property type="component" value="Unassembled WGS sequence"/>
</dbReference>